<dbReference type="GO" id="GO:0043491">
    <property type="term" value="P:phosphatidylinositol 3-kinase/protein kinase B signal transduction"/>
    <property type="evidence" value="ECO:0007669"/>
    <property type="project" value="TreeGrafter"/>
</dbReference>
<evidence type="ECO:0000256" key="3">
    <source>
        <dbReference type="ARBA" id="ARBA00022777"/>
    </source>
</evidence>
<dbReference type="GO" id="GO:0005886">
    <property type="term" value="C:plasma membrane"/>
    <property type="evidence" value="ECO:0007669"/>
    <property type="project" value="TreeGrafter"/>
</dbReference>
<feature type="domain" description="PIK helical" evidence="8">
    <location>
        <begin position="685"/>
        <end position="881"/>
    </location>
</feature>
<feature type="region of interest" description="Disordered" evidence="6">
    <location>
        <begin position="341"/>
        <end position="371"/>
    </location>
</feature>
<reference evidence="11" key="1">
    <citation type="submission" date="2016-06" db="UniProtKB">
        <authorList>
            <consortium name="WormBaseParasite"/>
        </authorList>
    </citation>
    <scope>IDENTIFICATION</scope>
</reference>
<dbReference type="SUPFAM" id="SSF56112">
    <property type="entry name" value="Protein kinase-like (PK-like)"/>
    <property type="match status" value="1"/>
</dbReference>
<evidence type="ECO:0000313" key="11">
    <source>
        <dbReference type="WBParaSite" id="SSLN_0001134501-mRNA-1"/>
    </source>
</evidence>
<dbReference type="PROSITE" id="PS51547">
    <property type="entry name" value="C2_PI3K"/>
    <property type="match status" value="1"/>
</dbReference>
<evidence type="ECO:0000259" key="10">
    <source>
        <dbReference type="PROSITE" id="PS51547"/>
    </source>
</evidence>
<dbReference type="GO" id="GO:0048015">
    <property type="term" value="P:phosphatidylinositol-mediated signaling"/>
    <property type="evidence" value="ECO:0007669"/>
    <property type="project" value="TreeGrafter"/>
</dbReference>
<dbReference type="InterPro" id="IPR042236">
    <property type="entry name" value="PI3K_accessory_sf"/>
</dbReference>
<dbReference type="InterPro" id="IPR002420">
    <property type="entry name" value="PI3K-type_C2_dom"/>
</dbReference>
<accession>A0A183T374</accession>
<evidence type="ECO:0000256" key="5">
    <source>
        <dbReference type="PROSITE-ProRule" id="PRU00880"/>
    </source>
</evidence>
<dbReference type="InterPro" id="IPR015433">
    <property type="entry name" value="PI3/4_kinase"/>
</dbReference>
<evidence type="ECO:0000256" key="6">
    <source>
        <dbReference type="SAM" id="MobiDB-lite"/>
    </source>
</evidence>
<dbReference type="Pfam" id="PF00613">
    <property type="entry name" value="PI3Ka"/>
    <property type="match status" value="2"/>
</dbReference>
<dbReference type="SUPFAM" id="SSF49562">
    <property type="entry name" value="C2 domain (Calcium/lipid-binding domain, CaLB)"/>
    <property type="match status" value="1"/>
</dbReference>
<feature type="domain" description="PI3K/PI4K catalytic" evidence="7">
    <location>
        <begin position="949"/>
        <end position="1236"/>
    </location>
</feature>
<dbReference type="GO" id="GO:0005942">
    <property type="term" value="C:phosphatidylinositol 3-kinase complex"/>
    <property type="evidence" value="ECO:0007669"/>
    <property type="project" value="TreeGrafter"/>
</dbReference>
<dbReference type="InterPro" id="IPR036940">
    <property type="entry name" value="PI3/4_kinase_cat_sf"/>
</dbReference>
<evidence type="ECO:0000256" key="1">
    <source>
        <dbReference type="ARBA" id="ARBA00022679"/>
    </source>
</evidence>
<dbReference type="PROSITE" id="PS00916">
    <property type="entry name" value="PI3_4_KINASE_2"/>
    <property type="match status" value="1"/>
</dbReference>
<dbReference type="PANTHER" id="PTHR10048">
    <property type="entry name" value="PHOSPHATIDYLINOSITOL KINASE"/>
    <property type="match status" value="1"/>
</dbReference>
<dbReference type="GO" id="GO:0005524">
    <property type="term" value="F:ATP binding"/>
    <property type="evidence" value="ECO:0007669"/>
    <property type="project" value="UniProtKB-KW"/>
</dbReference>
<dbReference type="Pfam" id="PF00792">
    <property type="entry name" value="PI3K_C2"/>
    <property type="match status" value="1"/>
</dbReference>
<dbReference type="Gene3D" id="3.10.20.770">
    <property type="match status" value="1"/>
</dbReference>
<dbReference type="Gene3D" id="1.25.40.70">
    <property type="entry name" value="Phosphatidylinositol 3-kinase, accessory domain (PIK)"/>
    <property type="match status" value="1"/>
</dbReference>
<dbReference type="PANTHER" id="PTHR10048:SF111">
    <property type="entry name" value="PHOSPHATIDYLINOSITOL 3-KINASE AGE-1"/>
    <property type="match status" value="1"/>
</dbReference>
<evidence type="ECO:0000256" key="4">
    <source>
        <dbReference type="ARBA" id="ARBA00022840"/>
    </source>
</evidence>
<sequence length="1249" mass="138342">LYCSCLCWTIVRVSAPSPISGLLDSVLTPGACGGSGTETMVDAVHKSPSLQHPDVERTVDIIQIGGRTVVWTDGASSHVLLQNLLVFRCSTICQMDLKAAEEASAEVSWARNSLLKISEANSRELEIGGSVAIARYLTAASQQPKLTASLKRCLQSLRHLKIGAWILDSSDPPQQRLLTLELPKEVTVAGALQYIIQQQTKLVKGDVSPDVERDFGSKLDPSMYLLKICCSQEYLYDSESVLIHYLYVQECIERTEVPKLSPVLLKDVLESLDLPVPQEGLNTVTTPTEAEPPSLMDLVDFDLSSPTGEAVADGDVKPESLWNLREYFAIIVRSAHTLSSGNGESLNWTPPPTSLEQISAGRPSSSLQASGRIDSTQTLQTALTNAASFLFLPIPFLLSSFLLAPFNSESLPAISAVVDPSSSLSSLGTSNKDIAAEVVTSGESPPTFLDGSWASVPTSGASAGTADPGALASARCNSAAVLSSPQYSYMVRVGISHGGQVLFEYQTTRDVQSSILTWNQPLNFHLFYADLPLATRVCVVLLRIKKRPGRIVTAYIKYIFLRLKFEYPVGWANINLFDHNGFLLTGKRTLRLWPVAFLSPDAASHQINVSGTVVENPDPEILLQLEFLNPCPNRPVRFPLDKVKQAVTGDLLDASTTTATLHRMPSISTRKLEALRSDAATADTLLSMTGDQADELAIIRDLLSRDPFYELSEQDKAVLWRNREACRRHYPAALPWLVQAVPWERHEMVADFYRLLGAWPRPLPVEVSLALLGAAGLTTASTGENCVGNTGVADPLVRDVAVQGLQAGLANANLADYLLQLVQVLRTEAYMTNSLTCFLLQRALQCPTLIGLRLCWHLRAQIHNPDTRLRFGLLLDAFCRGCGLFVNLINDQVVALHRLTALGVAVKKLTDEEEQRAWFKSELAKAEVRRDLEKITSPLCFSVKLGSIIDHQCTVKRSKKRPLWIVWTNPDILGAHHNKKHQLLFKNGDDLRQDMLTLQLLKVMDRIWKDEGLNLHLTTYGCLATGDEVGLIEVVRNSQTIMSIQGQRVRSAMQIDSSQLHRWFLQNAQGDGLAYEAAVERFTNSCAGYCVATFVLGIRDRHNDNIMVDASGRLFHIDFGHILNNKKKKFGITRERVPFVLTSDFACVIARGEEKPYRSQGFIEFIKLCGNAYLVLRRHAHLILTLFAMMLPSGLPELTCVTDLEYVRKTLAVEMTEEEALRYFNEKFDEAYNGAWTTKIDWFAHWMRS</sequence>
<dbReference type="PROSITE" id="PS50290">
    <property type="entry name" value="PI3_4_KINASE_3"/>
    <property type="match status" value="1"/>
</dbReference>
<dbReference type="InterPro" id="IPR000341">
    <property type="entry name" value="PI3K_Ras-bd_dom"/>
</dbReference>
<dbReference type="PROSITE" id="PS51545">
    <property type="entry name" value="PIK_HELICAL"/>
    <property type="match status" value="1"/>
</dbReference>
<dbReference type="Pfam" id="PF00454">
    <property type="entry name" value="PI3_PI4_kinase"/>
    <property type="match status" value="1"/>
</dbReference>
<keyword evidence="2" id="KW-0547">Nucleotide-binding</keyword>
<dbReference type="CDD" id="cd05165">
    <property type="entry name" value="PI3Kc_I"/>
    <property type="match status" value="1"/>
</dbReference>
<dbReference type="InterPro" id="IPR035892">
    <property type="entry name" value="C2_domain_sf"/>
</dbReference>
<dbReference type="InterPro" id="IPR018936">
    <property type="entry name" value="PI3/4_kinase_CS"/>
</dbReference>
<evidence type="ECO:0000259" key="9">
    <source>
        <dbReference type="PROSITE" id="PS51546"/>
    </source>
</evidence>
<dbReference type="Gene3D" id="2.60.40.150">
    <property type="entry name" value="C2 domain"/>
    <property type="match status" value="1"/>
</dbReference>
<dbReference type="AlphaFoldDB" id="A0A183T374"/>
<keyword evidence="1" id="KW-0808">Transferase</keyword>
<dbReference type="SUPFAM" id="SSF48371">
    <property type="entry name" value="ARM repeat"/>
    <property type="match status" value="1"/>
</dbReference>
<dbReference type="SMART" id="SM00145">
    <property type="entry name" value="PI3Ka"/>
    <property type="match status" value="1"/>
</dbReference>
<proteinExistence type="inferred from homology"/>
<dbReference type="GO" id="GO:0005737">
    <property type="term" value="C:cytoplasm"/>
    <property type="evidence" value="ECO:0007669"/>
    <property type="project" value="TreeGrafter"/>
</dbReference>
<name>A0A183T374_SCHSO</name>
<protein>
    <submittedName>
        <fullName evidence="11">Phosphatidylinositol-4-phosphate 3-kinase</fullName>
    </submittedName>
</protein>
<dbReference type="InterPro" id="IPR016024">
    <property type="entry name" value="ARM-type_fold"/>
</dbReference>
<evidence type="ECO:0000256" key="2">
    <source>
        <dbReference type="ARBA" id="ARBA00022741"/>
    </source>
</evidence>
<evidence type="ECO:0000259" key="7">
    <source>
        <dbReference type="PROSITE" id="PS50290"/>
    </source>
</evidence>
<keyword evidence="3" id="KW-0418">Kinase</keyword>
<dbReference type="PROSITE" id="PS00915">
    <property type="entry name" value="PI3_4_KINASE_1"/>
    <property type="match status" value="1"/>
</dbReference>
<dbReference type="GO" id="GO:0016303">
    <property type="term" value="F:1-phosphatidylinositol-3-kinase activity"/>
    <property type="evidence" value="ECO:0007669"/>
    <property type="project" value="TreeGrafter"/>
</dbReference>
<dbReference type="WBParaSite" id="SSLN_0001134501-mRNA-1">
    <property type="protein sequence ID" value="SSLN_0001134501-mRNA-1"/>
    <property type="gene ID" value="SSLN_0001134501"/>
</dbReference>
<dbReference type="CDD" id="cd08380">
    <property type="entry name" value="C2_PI3K_like"/>
    <property type="match status" value="1"/>
</dbReference>
<dbReference type="InterPro" id="IPR000403">
    <property type="entry name" value="PI3/4_kinase_cat_dom"/>
</dbReference>
<evidence type="ECO:0000259" key="8">
    <source>
        <dbReference type="PROSITE" id="PS51545"/>
    </source>
</evidence>
<keyword evidence="4" id="KW-0067">ATP-binding</keyword>
<organism evidence="11">
    <name type="scientific">Schistocephalus solidus</name>
    <name type="common">Tapeworm</name>
    <dbReference type="NCBI Taxonomy" id="70667"/>
    <lineage>
        <taxon>Eukaryota</taxon>
        <taxon>Metazoa</taxon>
        <taxon>Spiralia</taxon>
        <taxon>Lophotrochozoa</taxon>
        <taxon>Platyhelminthes</taxon>
        <taxon>Cestoda</taxon>
        <taxon>Eucestoda</taxon>
        <taxon>Diphyllobothriidea</taxon>
        <taxon>Diphyllobothriidae</taxon>
        <taxon>Schistocephalus</taxon>
    </lineage>
</organism>
<dbReference type="InterPro" id="IPR011009">
    <property type="entry name" value="Kinase-like_dom_sf"/>
</dbReference>
<dbReference type="InterPro" id="IPR001263">
    <property type="entry name" value="PI3K_accessory_dom"/>
</dbReference>
<feature type="domain" description="C2 PI3K-type" evidence="10">
    <location>
        <begin position="464"/>
        <end position="639"/>
    </location>
</feature>
<dbReference type="FunFam" id="1.10.1070.11:FF:000001">
    <property type="entry name" value="Phosphatidylinositol 4,5-bisphosphate 3-kinase catalytic subunit"/>
    <property type="match status" value="1"/>
</dbReference>
<comment type="similarity">
    <text evidence="5">Belongs to the PI3/PI4-kinase family.</text>
</comment>
<dbReference type="Gene3D" id="1.10.1070.11">
    <property type="entry name" value="Phosphatidylinositol 3-/4-kinase, catalytic domain"/>
    <property type="match status" value="1"/>
</dbReference>
<dbReference type="GO" id="GO:0035005">
    <property type="term" value="F:1-phosphatidylinositol-4-phosphate 3-kinase activity"/>
    <property type="evidence" value="ECO:0007669"/>
    <property type="project" value="TreeGrafter"/>
</dbReference>
<dbReference type="GO" id="GO:0016477">
    <property type="term" value="P:cell migration"/>
    <property type="evidence" value="ECO:0007669"/>
    <property type="project" value="TreeGrafter"/>
</dbReference>
<feature type="domain" description="PI3K-RBD" evidence="9">
    <location>
        <begin position="157"/>
        <end position="264"/>
    </location>
</feature>
<dbReference type="PROSITE" id="PS51546">
    <property type="entry name" value="PI3K_RBD"/>
    <property type="match status" value="1"/>
</dbReference>
<dbReference type="Gene3D" id="3.30.1010.10">
    <property type="entry name" value="Phosphatidylinositol 3-kinase Catalytic Subunit, Chain A, domain 4"/>
    <property type="match status" value="1"/>
</dbReference>
<dbReference type="SMART" id="SM00146">
    <property type="entry name" value="PI3Kc"/>
    <property type="match status" value="1"/>
</dbReference>